<dbReference type="KEGG" id="ahk:NCTC10172_00838"/>
<reference evidence="3 4" key="1">
    <citation type="submission" date="2019-01" db="EMBL/GenBank/DDBJ databases">
        <authorList>
            <consortium name="Pathogen Informatics"/>
        </authorList>
    </citation>
    <scope>NUCLEOTIDE SEQUENCE [LARGE SCALE GENOMIC DNA]</scope>
    <source>
        <strain evidence="3 4">NCTC10172</strain>
    </source>
</reference>
<dbReference type="SUPFAM" id="SSF53850">
    <property type="entry name" value="Periplasmic binding protein-like II"/>
    <property type="match status" value="1"/>
</dbReference>
<dbReference type="InterPro" id="IPR050490">
    <property type="entry name" value="Bact_solute-bd_prot1"/>
</dbReference>
<sequence>MKKIYGLLIFAAMLFVLVACGGGNTAVFSGVSDVTINVGDTFDPKAGVTAKDKATNEDLTANITIEGAVNTNVANTYTLTYKVVGSDGKTTSATRKVTVKAGGSTTATEIVIMHGAPNEIDPFDPSYTGKQQKERQDLQRKVEQELNVKVVYKPYPSNAAWGPSRVSAIVNASVSGTPLADIYWTTSDWTQQLAKGNAIVPLDKYFEKGLGENITEEAKQIGSYNGKVYAMMTGKPTVDVGLYYNMDLIEDLGIKNPTEMYLEGNWTWSKFEAWAEQAQAALASKGDGYSALGGVVGVWAQNMVPLNGGSLINTVTNRVAFHQQAALDTYDFLSKLYVDKGVFEQNGSYDSGSAAWTSGNVLIHPGSFWFLNAENRWKGLNFNLGFVPYPSSDTYKGGYVSRVSGLAVFNIAAGLSETKEELAFRVWNALQLWQTDEEFRDEFELTLISRLNDEKSVEAYLAIYDKTQLDLLNALGISQYDTATGWMARINTGIKTKSSRTAMDEIKPIYEAALEAYLSGK</sequence>
<dbReference type="STRING" id="1408416.GCA_000702765_00276"/>
<evidence type="ECO:0000313" key="4">
    <source>
        <dbReference type="Proteomes" id="UP000290909"/>
    </source>
</evidence>
<protein>
    <submittedName>
        <fullName evidence="3">Bacterial extracellular solute-binding protein</fullName>
    </submittedName>
</protein>
<dbReference type="Proteomes" id="UP000290909">
    <property type="component" value="Chromosome"/>
</dbReference>
<dbReference type="InterPro" id="IPR032179">
    <property type="entry name" value="Cry22Aa_Ig-like"/>
</dbReference>
<dbReference type="InterPro" id="IPR013783">
    <property type="entry name" value="Ig-like_fold"/>
</dbReference>
<dbReference type="InterPro" id="IPR006059">
    <property type="entry name" value="SBP"/>
</dbReference>
<dbReference type="Gene3D" id="3.40.190.10">
    <property type="entry name" value="Periplasmic binding protein-like II"/>
    <property type="match status" value="1"/>
</dbReference>
<keyword evidence="1" id="KW-0732">Signal</keyword>
<evidence type="ECO:0000256" key="1">
    <source>
        <dbReference type="SAM" id="SignalP"/>
    </source>
</evidence>
<dbReference type="AlphaFoldDB" id="A0A449BK35"/>
<dbReference type="PROSITE" id="PS51257">
    <property type="entry name" value="PROKAR_LIPOPROTEIN"/>
    <property type="match status" value="1"/>
</dbReference>
<evidence type="ECO:0000259" key="2">
    <source>
        <dbReference type="Pfam" id="PF16403"/>
    </source>
</evidence>
<name>A0A449BK35_9MOLU</name>
<organism evidence="3 4">
    <name type="scientific">Acholeplasma hippikon</name>
    <dbReference type="NCBI Taxonomy" id="264636"/>
    <lineage>
        <taxon>Bacteria</taxon>
        <taxon>Bacillati</taxon>
        <taxon>Mycoplasmatota</taxon>
        <taxon>Mollicutes</taxon>
        <taxon>Acholeplasmatales</taxon>
        <taxon>Acholeplasmataceae</taxon>
        <taxon>Acholeplasma</taxon>
    </lineage>
</organism>
<feature type="domain" description="Pesticidal crystal protein Cry22Aa Ig-like" evidence="2">
    <location>
        <begin position="29"/>
        <end position="99"/>
    </location>
</feature>
<proteinExistence type="predicted"/>
<dbReference type="Gene3D" id="2.60.40.10">
    <property type="entry name" value="Immunoglobulins"/>
    <property type="match status" value="1"/>
</dbReference>
<dbReference type="EMBL" id="LR215050">
    <property type="protein sequence ID" value="VEU82814.1"/>
    <property type="molecule type" value="Genomic_DNA"/>
</dbReference>
<dbReference type="PANTHER" id="PTHR43649">
    <property type="entry name" value="ARABINOSE-BINDING PROTEIN-RELATED"/>
    <property type="match status" value="1"/>
</dbReference>
<keyword evidence="4" id="KW-1185">Reference proteome</keyword>
<dbReference type="Pfam" id="PF13416">
    <property type="entry name" value="SBP_bac_8"/>
    <property type="match status" value="1"/>
</dbReference>
<feature type="chain" id="PRO_5019266059" evidence="1">
    <location>
        <begin position="22"/>
        <end position="521"/>
    </location>
</feature>
<dbReference type="RefSeq" id="WP_035368439.1">
    <property type="nucleotide sequence ID" value="NZ_LR215050.1"/>
</dbReference>
<dbReference type="Pfam" id="PF16403">
    <property type="entry name" value="Bact_surface_Ig-like"/>
    <property type="match status" value="1"/>
</dbReference>
<gene>
    <name evidence="3" type="ORF">NCTC10172_00838</name>
</gene>
<feature type="signal peptide" evidence="1">
    <location>
        <begin position="1"/>
        <end position="21"/>
    </location>
</feature>
<evidence type="ECO:0000313" key="3">
    <source>
        <dbReference type="EMBL" id="VEU82814.1"/>
    </source>
</evidence>
<dbReference type="PANTHER" id="PTHR43649:SF12">
    <property type="entry name" value="DIACETYLCHITOBIOSE BINDING PROTEIN DASA"/>
    <property type="match status" value="1"/>
</dbReference>
<accession>A0A449BK35</accession>